<dbReference type="GO" id="GO:0016780">
    <property type="term" value="F:phosphotransferase activity, for other substituted phosphate groups"/>
    <property type="evidence" value="ECO:0007669"/>
    <property type="project" value="TreeGrafter"/>
</dbReference>
<keyword evidence="5" id="KW-0808">Transferase</keyword>
<protein>
    <submittedName>
        <fullName evidence="5">Sugar transferase</fullName>
    </submittedName>
</protein>
<dbReference type="PANTHER" id="PTHR30576:SF0">
    <property type="entry name" value="UNDECAPRENYL-PHOSPHATE N-ACETYLGALACTOSAMINYL 1-PHOSPHATE TRANSFERASE-RELATED"/>
    <property type="match status" value="1"/>
</dbReference>
<evidence type="ECO:0000313" key="5">
    <source>
        <dbReference type="EMBL" id="UWP95506.1"/>
    </source>
</evidence>
<comment type="similarity">
    <text evidence="1">Belongs to the bacterial sugar transferase family.</text>
</comment>
<reference evidence="5" key="1">
    <citation type="submission" date="2021-08" db="EMBL/GenBank/DDBJ databases">
        <authorList>
            <person name="Nwanade C."/>
            <person name="Wang M."/>
            <person name="Masoudi A."/>
            <person name="Yu Z."/>
            <person name="Liu J."/>
        </authorList>
    </citation>
    <scope>NUCLEOTIDE SEQUENCE</scope>
    <source>
        <strain evidence="5">S056</strain>
    </source>
</reference>
<dbReference type="GO" id="GO:0000271">
    <property type="term" value="P:polysaccharide biosynthetic process"/>
    <property type="evidence" value="ECO:0007669"/>
    <property type="project" value="UniProtKB-KW"/>
</dbReference>
<evidence type="ECO:0000256" key="2">
    <source>
        <dbReference type="ARBA" id="ARBA00023169"/>
    </source>
</evidence>
<gene>
    <name evidence="5" type="ORF">K3X48_00375</name>
</gene>
<dbReference type="RefSeq" id="WP_173485983.1">
    <property type="nucleotide sequence ID" value="NZ_CP080774.1"/>
</dbReference>
<dbReference type="InterPro" id="IPR003362">
    <property type="entry name" value="Bact_transf"/>
</dbReference>
<organism evidence="5 6">
    <name type="scientific">Aliiroseovarius crassostreae</name>
    <dbReference type="NCBI Taxonomy" id="154981"/>
    <lineage>
        <taxon>Bacteria</taxon>
        <taxon>Pseudomonadati</taxon>
        <taxon>Pseudomonadota</taxon>
        <taxon>Alphaproteobacteria</taxon>
        <taxon>Rhodobacterales</taxon>
        <taxon>Paracoccaceae</taxon>
        <taxon>Aliiroseovarius</taxon>
    </lineage>
</organism>
<keyword evidence="3" id="KW-0472">Membrane</keyword>
<keyword evidence="2" id="KW-0270">Exopolysaccharide synthesis</keyword>
<keyword evidence="3" id="KW-0812">Transmembrane</keyword>
<dbReference type="Pfam" id="PF02397">
    <property type="entry name" value="Bac_transf"/>
    <property type="match status" value="1"/>
</dbReference>
<dbReference type="PANTHER" id="PTHR30576">
    <property type="entry name" value="COLANIC BIOSYNTHESIS UDP-GLUCOSE LIPID CARRIER TRANSFERASE"/>
    <property type="match status" value="1"/>
</dbReference>
<dbReference type="AlphaFoldDB" id="A0A9Q9LV45"/>
<name>A0A9Q9LV45_9RHOB</name>
<feature type="transmembrane region" description="Helical" evidence="3">
    <location>
        <begin position="40"/>
        <end position="64"/>
    </location>
</feature>
<feature type="transmembrane region" description="Helical" evidence="3">
    <location>
        <begin position="222"/>
        <end position="239"/>
    </location>
</feature>
<evidence type="ECO:0000259" key="4">
    <source>
        <dbReference type="Pfam" id="PF02397"/>
    </source>
</evidence>
<evidence type="ECO:0000256" key="1">
    <source>
        <dbReference type="ARBA" id="ARBA00006464"/>
    </source>
</evidence>
<dbReference type="EMBL" id="CP080776">
    <property type="protein sequence ID" value="UWP95506.1"/>
    <property type="molecule type" value="Genomic_DNA"/>
</dbReference>
<sequence>MTKLQPKEFSGKARLVLRAEGETLTGVSGERNRQLTTKRIFDLALACLLSVLIAPMLIVLYVLAVHYDGHPFLYRSVRMKSPRRKFRLYKIRTMSVVHERNNKGVTGGHKSSRITKIGHILRKFRLDELPQVINVIKGDISFVGPRPPEPRYVRACPDLYAQVLKDRPGITGLASVVIHRHEEWLLTQCSCPQETEEVYLRRSVPRKARIDLLYQKHKSIRLDLYILYLTAAMFLPLPGRRARRVYRRMQWKPHQNSY</sequence>
<evidence type="ECO:0000256" key="3">
    <source>
        <dbReference type="SAM" id="Phobius"/>
    </source>
</evidence>
<proteinExistence type="inferred from homology"/>
<accession>A0A9Q9LV45</accession>
<keyword evidence="3" id="KW-1133">Transmembrane helix</keyword>
<dbReference type="Proteomes" id="UP001057991">
    <property type="component" value="Chromosome"/>
</dbReference>
<feature type="domain" description="Bacterial sugar transferase" evidence="4">
    <location>
        <begin position="38"/>
        <end position="234"/>
    </location>
</feature>
<evidence type="ECO:0000313" key="6">
    <source>
        <dbReference type="Proteomes" id="UP001057991"/>
    </source>
</evidence>